<dbReference type="FunFam" id="1.10.10.10:FF:000001">
    <property type="entry name" value="LysR family transcriptional regulator"/>
    <property type="match status" value="1"/>
</dbReference>
<dbReference type="AlphaFoldDB" id="A0A1M4N466"/>
<evidence type="ECO:0000256" key="5">
    <source>
        <dbReference type="ARBA" id="ARBA00023163"/>
    </source>
</evidence>
<dbReference type="EMBL" id="FMJB01000050">
    <property type="protein sequence ID" value="SCM67866.1"/>
    <property type="molecule type" value="Genomic_DNA"/>
</dbReference>
<keyword evidence="5" id="KW-0804">Transcription</keyword>
<dbReference type="GO" id="GO:0032993">
    <property type="term" value="C:protein-DNA complex"/>
    <property type="evidence" value="ECO:0007669"/>
    <property type="project" value="TreeGrafter"/>
</dbReference>
<dbReference type="InterPro" id="IPR000847">
    <property type="entry name" value="LysR_HTH_N"/>
</dbReference>
<keyword evidence="3" id="KW-0238">DNA-binding</keyword>
<dbReference type="InterPro" id="IPR005119">
    <property type="entry name" value="LysR_subst-bd"/>
</dbReference>
<keyword evidence="4" id="KW-0010">Activator</keyword>
<dbReference type="PANTHER" id="PTHR30346:SF26">
    <property type="entry name" value="HYDROGEN PEROXIDE-INDUCIBLE GENES ACTIVATOR"/>
    <property type="match status" value="1"/>
</dbReference>
<dbReference type="GO" id="GO:0003700">
    <property type="term" value="F:DNA-binding transcription factor activity"/>
    <property type="evidence" value="ECO:0007669"/>
    <property type="project" value="InterPro"/>
</dbReference>
<evidence type="ECO:0000259" key="6">
    <source>
        <dbReference type="PROSITE" id="PS50931"/>
    </source>
</evidence>
<evidence type="ECO:0000256" key="4">
    <source>
        <dbReference type="ARBA" id="ARBA00023159"/>
    </source>
</evidence>
<gene>
    <name evidence="7" type="ORF">KARMA_2072</name>
</gene>
<name>A0A1M4N466_9RHOB</name>
<evidence type="ECO:0000256" key="3">
    <source>
        <dbReference type="ARBA" id="ARBA00023125"/>
    </source>
</evidence>
<reference evidence="8" key="1">
    <citation type="submission" date="2016-09" db="EMBL/GenBank/DDBJ databases">
        <authorList>
            <person name="Wibberg D."/>
        </authorList>
    </citation>
    <scope>NUCLEOTIDE SEQUENCE [LARGE SCALE GENOMIC DNA]</scope>
</reference>
<dbReference type="RefSeq" id="WP_072706507.1">
    <property type="nucleotide sequence ID" value="NZ_FMJB01000050.1"/>
</dbReference>
<dbReference type="Gene3D" id="3.40.190.10">
    <property type="entry name" value="Periplasmic binding protein-like II"/>
    <property type="match status" value="2"/>
</dbReference>
<dbReference type="Pfam" id="PF03466">
    <property type="entry name" value="LysR_substrate"/>
    <property type="match status" value="1"/>
</dbReference>
<evidence type="ECO:0000313" key="8">
    <source>
        <dbReference type="Proteomes" id="UP000184085"/>
    </source>
</evidence>
<evidence type="ECO:0000313" key="7">
    <source>
        <dbReference type="EMBL" id="SCM67866.1"/>
    </source>
</evidence>
<keyword evidence="8" id="KW-1185">Reference proteome</keyword>
<accession>A0A1M4N466</accession>
<sequence length="307" mass="33308">MKLTLRQLEYFIALAEMRHFGHAAAKVHISQPALSVQIKELEATLGGPLVERHARDLTLTPFGRLALEQAKEIVAQVRALEHSARWRDGLAGKLVIGMIPTVAPYLLPSALAELRARDLSLDVQVQEAKTARLLTALQQGELDAAVIALPAEATGLVERPLFEDRFLLAGSHARIANLGQSLEELRPVSLDPDQLLLLEDGHCLTDQALEVCGRSNHQINMGASSLATLSRMVAAGFGLTLLPEIAAVTECRAAPDMALSRFHGPEPNRTIGLVRRDVAGDDGWFTELGDILTRVGEELVHDARAAF</sequence>
<dbReference type="Pfam" id="PF00126">
    <property type="entry name" value="HTH_1"/>
    <property type="match status" value="1"/>
</dbReference>
<dbReference type="Proteomes" id="UP000184085">
    <property type="component" value="Unassembled WGS sequence"/>
</dbReference>
<keyword evidence="2" id="KW-0805">Transcription regulation</keyword>
<proteinExistence type="inferred from homology"/>
<dbReference type="PANTHER" id="PTHR30346">
    <property type="entry name" value="TRANSCRIPTIONAL DUAL REGULATOR HCAR-RELATED"/>
    <property type="match status" value="1"/>
</dbReference>
<dbReference type="InterPro" id="IPR036388">
    <property type="entry name" value="WH-like_DNA-bd_sf"/>
</dbReference>
<dbReference type="CDD" id="cd08411">
    <property type="entry name" value="PBP2_OxyR"/>
    <property type="match status" value="1"/>
</dbReference>
<organism evidence="7 8">
    <name type="scientific">Donghicola eburneus</name>
    <dbReference type="NCBI Taxonomy" id="393278"/>
    <lineage>
        <taxon>Bacteria</taxon>
        <taxon>Pseudomonadati</taxon>
        <taxon>Pseudomonadota</taxon>
        <taxon>Alphaproteobacteria</taxon>
        <taxon>Rhodobacterales</taxon>
        <taxon>Roseobacteraceae</taxon>
        <taxon>Donghicola</taxon>
    </lineage>
</organism>
<dbReference type="InterPro" id="IPR036390">
    <property type="entry name" value="WH_DNA-bd_sf"/>
</dbReference>
<feature type="domain" description="HTH lysR-type" evidence="6">
    <location>
        <begin position="3"/>
        <end position="60"/>
    </location>
</feature>
<evidence type="ECO:0000256" key="2">
    <source>
        <dbReference type="ARBA" id="ARBA00023015"/>
    </source>
</evidence>
<dbReference type="GO" id="GO:0003677">
    <property type="term" value="F:DNA binding"/>
    <property type="evidence" value="ECO:0007669"/>
    <property type="project" value="UniProtKB-KW"/>
</dbReference>
<dbReference type="Gene3D" id="1.10.10.10">
    <property type="entry name" value="Winged helix-like DNA-binding domain superfamily/Winged helix DNA-binding domain"/>
    <property type="match status" value="1"/>
</dbReference>
<dbReference type="PRINTS" id="PR00039">
    <property type="entry name" value="HTHLYSR"/>
</dbReference>
<dbReference type="SUPFAM" id="SSF46785">
    <property type="entry name" value="Winged helix' DNA-binding domain"/>
    <property type="match status" value="1"/>
</dbReference>
<evidence type="ECO:0000256" key="1">
    <source>
        <dbReference type="ARBA" id="ARBA00009437"/>
    </source>
</evidence>
<protein>
    <submittedName>
        <fullName evidence="7">Putative Hydrogen peroxide-inducible activator</fullName>
    </submittedName>
</protein>
<dbReference type="PROSITE" id="PS50931">
    <property type="entry name" value="HTH_LYSR"/>
    <property type="match status" value="1"/>
</dbReference>
<comment type="similarity">
    <text evidence="1">Belongs to the LysR transcriptional regulatory family.</text>
</comment>
<dbReference type="SUPFAM" id="SSF53850">
    <property type="entry name" value="Periplasmic binding protein-like II"/>
    <property type="match status" value="1"/>
</dbReference>